<dbReference type="Pfam" id="PF10288">
    <property type="entry name" value="CTU2"/>
    <property type="match status" value="1"/>
</dbReference>
<keyword evidence="5" id="KW-1185">Reference proteome</keyword>
<dbReference type="Proteomes" id="UP000267251">
    <property type="component" value="Unassembled WGS sequence"/>
</dbReference>
<dbReference type="EMBL" id="KZ987797">
    <property type="protein sequence ID" value="RKP14733.1"/>
    <property type="molecule type" value="Genomic_DNA"/>
</dbReference>
<dbReference type="GO" id="GO:0000049">
    <property type="term" value="F:tRNA binding"/>
    <property type="evidence" value="ECO:0007669"/>
    <property type="project" value="InterPro"/>
</dbReference>
<dbReference type="OrthoDB" id="25129at2759"/>
<comment type="function">
    <text evidence="3">Plays a central role in 2-thiolation of mcm(5)S(2)U at tRNA wobble positions of tRNA(Lys), tRNA(Glu) and tRNA(Gln). May act by forming a heterodimer with NCS6 that ligates sulfur from thiocarboxylated URM1 onto the uridine of tRNAs at wobble position. Prior mcm(5) tRNA modification by the elongator complex is required for 2-thiolation. May also be involved in protein urmylation.</text>
</comment>
<keyword evidence="1 3" id="KW-0963">Cytoplasm</keyword>
<proteinExistence type="inferred from homology"/>
<dbReference type="GO" id="GO:0005829">
    <property type="term" value="C:cytosol"/>
    <property type="evidence" value="ECO:0007669"/>
    <property type="project" value="TreeGrafter"/>
</dbReference>
<dbReference type="SUPFAM" id="SSF52402">
    <property type="entry name" value="Adenine nucleotide alpha hydrolases-like"/>
    <property type="match status" value="1"/>
</dbReference>
<dbReference type="UniPathway" id="UPA00988"/>
<organism evidence="4 5">
    <name type="scientific">Piptocephalis cylindrospora</name>
    <dbReference type="NCBI Taxonomy" id="1907219"/>
    <lineage>
        <taxon>Eukaryota</taxon>
        <taxon>Fungi</taxon>
        <taxon>Fungi incertae sedis</taxon>
        <taxon>Zoopagomycota</taxon>
        <taxon>Zoopagomycotina</taxon>
        <taxon>Zoopagomycetes</taxon>
        <taxon>Zoopagales</taxon>
        <taxon>Piptocephalidaceae</taxon>
        <taxon>Piptocephalis</taxon>
    </lineage>
</organism>
<dbReference type="GO" id="GO:0002143">
    <property type="term" value="P:tRNA wobble position uridine thiolation"/>
    <property type="evidence" value="ECO:0007669"/>
    <property type="project" value="TreeGrafter"/>
</dbReference>
<dbReference type="PANTHER" id="PTHR20882">
    <property type="entry name" value="CYTOPLASMIC TRNA 2-THIOLATION PROTEIN 2"/>
    <property type="match status" value="1"/>
</dbReference>
<reference evidence="5" key="1">
    <citation type="journal article" date="2018" name="Nat. Microbiol.">
        <title>Leveraging single-cell genomics to expand the fungal tree of life.</title>
        <authorList>
            <person name="Ahrendt S.R."/>
            <person name="Quandt C.A."/>
            <person name="Ciobanu D."/>
            <person name="Clum A."/>
            <person name="Salamov A."/>
            <person name="Andreopoulos B."/>
            <person name="Cheng J.F."/>
            <person name="Woyke T."/>
            <person name="Pelin A."/>
            <person name="Henrissat B."/>
            <person name="Reynolds N.K."/>
            <person name="Benny G.L."/>
            <person name="Smith M.E."/>
            <person name="James T.Y."/>
            <person name="Grigoriev I.V."/>
        </authorList>
    </citation>
    <scope>NUCLEOTIDE SEQUENCE [LARGE SCALE GENOMIC DNA]</scope>
</reference>
<dbReference type="HAMAP" id="MF_03054">
    <property type="entry name" value="CTU2"/>
    <property type="match status" value="1"/>
</dbReference>
<evidence type="ECO:0000256" key="2">
    <source>
        <dbReference type="ARBA" id="ARBA00022694"/>
    </source>
</evidence>
<evidence type="ECO:0000256" key="1">
    <source>
        <dbReference type="ARBA" id="ARBA00022490"/>
    </source>
</evidence>
<comment type="subcellular location">
    <subcellularLocation>
        <location evidence="3">Cytoplasm</location>
    </subcellularLocation>
</comment>
<dbReference type="GO" id="GO:0032447">
    <property type="term" value="P:protein urmylation"/>
    <property type="evidence" value="ECO:0007669"/>
    <property type="project" value="UniProtKB-UniRule"/>
</dbReference>
<dbReference type="InterPro" id="IPR014729">
    <property type="entry name" value="Rossmann-like_a/b/a_fold"/>
</dbReference>
<dbReference type="PANTHER" id="PTHR20882:SF14">
    <property type="entry name" value="CYTOPLASMIC TRNA 2-THIOLATION PROTEIN 2"/>
    <property type="match status" value="1"/>
</dbReference>
<comment type="pathway">
    <text evidence="3">tRNA modification; 5-methoxycarbonylmethyl-2-thiouridine-tRNA biosynthesis.</text>
</comment>
<evidence type="ECO:0000256" key="3">
    <source>
        <dbReference type="HAMAP-Rule" id="MF_03054"/>
    </source>
</evidence>
<gene>
    <name evidence="3" type="primary">NCS2</name>
    <name evidence="3" type="synonym">CTU2</name>
    <name evidence="4" type="ORF">BJ684DRAFT_18886</name>
</gene>
<comment type="similarity">
    <text evidence="3">Belongs to the CTU2/NCS2 family.</text>
</comment>
<dbReference type="GO" id="GO:0016779">
    <property type="term" value="F:nucleotidyltransferase activity"/>
    <property type="evidence" value="ECO:0007669"/>
    <property type="project" value="UniProtKB-UniRule"/>
</dbReference>
<keyword evidence="2 3" id="KW-0819">tRNA processing</keyword>
<accession>A0A4P9Y6X5</accession>
<dbReference type="Gene3D" id="3.40.50.620">
    <property type="entry name" value="HUPs"/>
    <property type="match status" value="1"/>
</dbReference>
<protein>
    <recommendedName>
        <fullName evidence="3">Cytoplasmic tRNA 2-thiolation protein 2</fullName>
    </recommendedName>
</protein>
<dbReference type="InterPro" id="IPR019407">
    <property type="entry name" value="CTU2"/>
</dbReference>
<name>A0A4P9Y6X5_9FUNG</name>
<dbReference type="AlphaFoldDB" id="A0A4P9Y6X5"/>
<dbReference type="GO" id="GO:0016783">
    <property type="term" value="F:sulfurtransferase activity"/>
    <property type="evidence" value="ECO:0007669"/>
    <property type="project" value="TreeGrafter"/>
</dbReference>
<evidence type="ECO:0000313" key="4">
    <source>
        <dbReference type="EMBL" id="RKP14733.1"/>
    </source>
</evidence>
<sequence length="466" mass="51224">MSNTEGNLGAGEDRLRRRREPGICVKCRTEKACAYVREAGYCQPCFIHQMTGKVRTHLTRTPLPGDIREVRGKCRVLLAFSGGPSSRVLLDMVAHYTGEHVNQQARRFGEISVVHVDESILEEDENASCSTLRHDIQNVVDSYGMRLSVVALPSAFSTTDDPDGRRGFEKCRQSYSSNGSKSSEEDLVRQIKMHLLRQVALEQGATILLTGDSATRTAIHTLLEITQGRGYTLPFLVGPTSTTGYPDVVVWRPLRDCLAKEMDQYIAFQELQVPKNTEKKEDKSEPTTLYGMTQSFIVGLDEGFPATASTVARTAAKLRVAPEALESSDERISRCVICDLPVQGGSQGWRDRCAILGRSTKADDREKGCGDSSKDAGCCGGSGDSGCNGDRPSNQGTSSSLPMALCYGCRVAASADKGKKEDVERDTPLLWPRYAQHALDQQTKDAKVEGLREQIQDFLLEDEEDQ</sequence>
<evidence type="ECO:0000313" key="5">
    <source>
        <dbReference type="Proteomes" id="UP000267251"/>
    </source>
</evidence>